<dbReference type="InterPro" id="IPR001199">
    <property type="entry name" value="Cyt_B5-like_heme/steroid-bd"/>
</dbReference>
<keyword evidence="3" id="KW-1185">Reference proteome</keyword>
<accession>M2R8W0</accession>
<dbReference type="InterPro" id="IPR036400">
    <property type="entry name" value="Cyt_B5-like_heme/steroid_sf"/>
</dbReference>
<evidence type="ECO:0000313" key="2">
    <source>
        <dbReference type="EMBL" id="EMD34862.1"/>
    </source>
</evidence>
<dbReference type="EMBL" id="KB445802">
    <property type="protein sequence ID" value="EMD34862.1"/>
    <property type="molecule type" value="Genomic_DNA"/>
</dbReference>
<gene>
    <name evidence="2" type="ORF">CERSUDRAFT_117063</name>
</gene>
<evidence type="ECO:0000259" key="1">
    <source>
        <dbReference type="PROSITE" id="PS50255"/>
    </source>
</evidence>
<organism evidence="2 3">
    <name type="scientific">Ceriporiopsis subvermispora (strain B)</name>
    <name type="common">White-rot fungus</name>
    <name type="synonym">Gelatoporia subvermispora</name>
    <dbReference type="NCBI Taxonomy" id="914234"/>
    <lineage>
        <taxon>Eukaryota</taxon>
        <taxon>Fungi</taxon>
        <taxon>Dikarya</taxon>
        <taxon>Basidiomycota</taxon>
        <taxon>Agaricomycotina</taxon>
        <taxon>Agaricomycetes</taxon>
        <taxon>Polyporales</taxon>
        <taxon>Gelatoporiaceae</taxon>
        <taxon>Gelatoporia</taxon>
    </lineage>
</organism>
<dbReference type="OrthoDB" id="10260134at2759"/>
<dbReference type="AlphaFoldDB" id="M2R8W0"/>
<dbReference type="PROSITE" id="PS50255">
    <property type="entry name" value="CYTOCHROME_B5_2"/>
    <property type="match status" value="1"/>
</dbReference>
<dbReference type="Proteomes" id="UP000016930">
    <property type="component" value="Unassembled WGS sequence"/>
</dbReference>
<evidence type="ECO:0000313" key="3">
    <source>
        <dbReference type="Proteomes" id="UP000016930"/>
    </source>
</evidence>
<dbReference type="SMART" id="SM01117">
    <property type="entry name" value="Cyt-b5"/>
    <property type="match status" value="1"/>
</dbReference>
<dbReference type="Gene3D" id="3.10.120.10">
    <property type="entry name" value="Cytochrome b5-like heme/steroid binding domain"/>
    <property type="match status" value="1"/>
</dbReference>
<reference evidence="2 3" key="1">
    <citation type="journal article" date="2012" name="Proc. Natl. Acad. Sci. U.S.A.">
        <title>Comparative genomics of Ceriporiopsis subvermispora and Phanerochaete chrysosporium provide insight into selective ligninolysis.</title>
        <authorList>
            <person name="Fernandez-Fueyo E."/>
            <person name="Ruiz-Duenas F.J."/>
            <person name="Ferreira P."/>
            <person name="Floudas D."/>
            <person name="Hibbett D.S."/>
            <person name="Canessa P."/>
            <person name="Larrondo L.F."/>
            <person name="James T.Y."/>
            <person name="Seelenfreund D."/>
            <person name="Lobos S."/>
            <person name="Polanco R."/>
            <person name="Tello M."/>
            <person name="Honda Y."/>
            <person name="Watanabe T."/>
            <person name="Watanabe T."/>
            <person name="Ryu J.S."/>
            <person name="Kubicek C.P."/>
            <person name="Schmoll M."/>
            <person name="Gaskell J."/>
            <person name="Hammel K.E."/>
            <person name="St John F.J."/>
            <person name="Vanden Wymelenberg A."/>
            <person name="Sabat G."/>
            <person name="Splinter BonDurant S."/>
            <person name="Syed K."/>
            <person name="Yadav J.S."/>
            <person name="Doddapaneni H."/>
            <person name="Subramanian V."/>
            <person name="Lavin J.L."/>
            <person name="Oguiza J.A."/>
            <person name="Perez G."/>
            <person name="Pisabarro A.G."/>
            <person name="Ramirez L."/>
            <person name="Santoyo F."/>
            <person name="Master E."/>
            <person name="Coutinho P.M."/>
            <person name="Henrissat B."/>
            <person name="Lombard V."/>
            <person name="Magnuson J.K."/>
            <person name="Kuees U."/>
            <person name="Hori C."/>
            <person name="Igarashi K."/>
            <person name="Samejima M."/>
            <person name="Held B.W."/>
            <person name="Barry K.W."/>
            <person name="LaButti K.M."/>
            <person name="Lapidus A."/>
            <person name="Lindquist E.A."/>
            <person name="Lucas S.M."/>
            <person name="Riley R."/>
            <person name="Salamov A.A."/>
            <person name="Hoffmeister D."/>
            <person name="Schwenk D."/>
            <person name="Hadar Y."/>
            <person name="Yarden O."/>
            <person name="de Vries R.P."/>
            <person name="Wiebenga A."/>
            <person name="Stenlid J."/>
            <person name="Eastwood D."/>
            <person name="Grigoriev I.V."/>
            <person name="Berka R.M."/>
            <person name="Blanchette R.A."/>
            <person name="Kersten P."/>
            <person name="Martinez A.T."/>
            <person name="Vicuna R."/>
            <person name="Cullen D."/>
        </authorList>
    </citation>
    <scope>NUCLEOTIDE SEQUENCE [LARGE SCALE GENOMIC DNA]</scope>
    <source>
        <strain evidence="2 3">B</strain>
    </source>
</reference>
<sequence length="373" mass="41250">MLVKSRHKPGVADISDLSWNGVMRWQPLVYTSSFAGSSSRRSCVILGEMIGRAASSTWGWSSLLCAPLDILRDFSCALARRGTVRRQAHPAWPPHHRAGHDRRGLPQLPPPVFYGLPGRDQVVPARPNDVVQLGLASHLKVFPDNEVRKGQLTMQLKRLREQQEGLRFASQSSDMPIISWESYQEKFLMRPPIVIAGFIQDVSDFIDQHPGGPCLITKYIGRDATTAFFGGVSDHSNAAHNLLSVKRVGVLHGRAHHLDYKAIPPAQRLRVVRYSTLSSPNNSAWSDGEGPRISLCTAGPCYAFALSLDHSNMFCRPPHVSVSVRNPRSLRCRGTPCPANLRRRNIWSIVDEVCLGLLGRGGLLRGVRAILGD</sequence>
<proteinExistence type="predicted"/>
<protein>
    <recommendedName>
        <fullName evidence="1">Cytochrome b5 heme-binding domain-containing protein</fullName>
    </recommendedName>
</protein>
<dbReference type="HOGENOM" id="CLU_741853_0_0_1"/>
<dbReference type="SUPFAM" id="SSF55856">
    <property type="entry name" value="Cytochrome b5-like heme/steroid binding domain"/>
    <property type="match status" value="1"/>
</dbReference>
<feature type="domain" description="Cytochrome b5 heme-binding" evidence="1">
    <location>
        <begin position="193"/>
        <end position="252"/>
    </location>
</feature>
<name>M2R8W0_CERS8</name>
<dbReference type="STRING" id="914234.M2R8W0"/>
<dbReference type="Pfam" id="PF00173">
    <property type="entry name" value="Cyt-b5"/>
    <property type="match status" value="1"/>
</dbReference>